<dbReference type="HOGENOM" id="CLU_007383_9_2_1"/>
<dbReference type="AlphaFoldDB" id="A0A067LTA9"/>
<evidence type="ECO:0000313" key="4">
    <source>
        <dbReference type="EMBL" id="KDQ06523.1"/>
    </source>
</evidence>
<keyword evidence="1" id="KW-0560">Oxidoreductase</keyword>
<dbReference type="InterPro" id="IPR001509">
    <property type="entry name" value="Epimerase_deHydtase"/>
</dbReference>
<keyword evidence="5" id="KW-1185">Reference proteome</keyword>
<sequence length="347" mass="37419">MSSKPIVLVTGGTGFVGSHVIDQLLREGYHVRAPARIGKTSNFNIMFPDAGPKLKVFEVADLATGDFSEALRGVAVLVHVAAPGHSAAAPHTILSITIDGTLNIVNQAIGAGVKKIVATGSFVALFGPDFARAFSSEPLSEKDWNTITAEQVNDGTHPMIAYIAGKTVAERKLWELSEQHKDIDFTTIVPPAIFGPLLKTFPRPSSRSGLSTLDFVYRLVTGEAGPNTWPNVQIGNVVHIFDVVRAHVLAVAAPPLSDGRKKRLVIGPGIYTWQEGADLIKRERPELISRLPRSDLTPIPTTCAPLDTSLAEEVLGIKAWLPWEKAFLEAMDSALEVWEKGEANIKA</sequence>
<evidence type="ECO:0000313" key="5">
    <source>
        <dbReference type="Proteomes" id="UP000027195"/>
    </source>
</evidence>
<evidence type="ECO:0000256" key="1">
    <source>
        <dbReference type="ARBA" id="ARBA00023002"/>
    </source>
</evidence>
<dbReference type="Gene3D" id="3.40.50.720">
    <property type="entry name" value="NAD(P)-binding Rossmann-like Domain"/>
    <property type="match status" value="1"/>
</dbReference>
<dbReference type="InterPro" id="IPR050425">
    <property type="entry name" value="NAD(P)_dehydrat-like"/>
</dbReference>
<dbReference type="Pfam" id="PF01370">
    <property type="entry name" value="Epimerase"/>
    <property type="match status" value="1"/>
</dbReference>
<dbReference type="EMBL" id="KL198133">
    <property type="protein sequence ID" value="KDQ06523.1"/>
    <property type="molecule type" value="Genomic_DNA"/>
</dbReference>
<dbReference type="OrthoDB" id="2735536at2759"/>
<dbReference type="InterPro" id="IPR036291">
    <property type="entry name" value="NAD(P)-bd_dom_sf"/>
</dbReference>
<protein>
    <recommendedName>
        <fullName evidence="3">NAD-dependent epimerase/dehydratase domain-containing protein</fullName>
    </recommendedName>
</protein>
<evidence type="ECO:0000259" key="3">
    <source>
        <dbReference type="Pfam" id="PF01370"/>
    </source>
</evidence>
<gene>
    <name evidence="4" type="ORF">BOTBODRAFT_149654</name>
</gene>
<comment type="similarity">
    <text evidence="2">Belongs to the NAD(P)-dependent epimerase/dehydratase family. Dihydroflavonol-4-reductase subfamily.</text>
</comment>
<dbReference type="SUPFAM" id="SSF51735">
    <property type="entry name" value="NAD(P)-binding Rossmann-fold domains"/>
    <property type="match status" value="1"/>
</dbReference>
<proteinExistence type="inferred from homology"/>
<name>A0A067LTA9_BOTB1</name>
<dbReference type="STRING" id="930990.A0A067LTA9"/>
<dbReference type="GO" id="GO:0016616">
    <property type="term" value="F:oxidoreductase activity, acting on the CH-OH group of donors, NAD or NADP as acceptor"/>
    <property type="evidence" value="ECO:0007669"/>
    <property type="project" value="TreeGrafter"/>
</dbReference>
<organism evidence="4 5">
    <name type="scientific">Botryobasidium botryosum (strain FD-172 SS1)</name>
    <dbReference type="NCBI Taxonomy" id="930990"/>
    <lineage>
        <taxon>Eukaryota</taxon>
        <taxon>Fungi</taxon>
        <taxon>Dikarya</taxon>
        <taxon>Basidiomycota</taxon>
        <taxon>Agaricomycotina</taxon>
        <taxon>Agaricomycetes</taxon>
        <taxon>Cantharellales</taxon>
        <taxon>Botryobasidiaceae</taxon>
        <taxon>Botryobasidium</taxon>
    </lineage>
</organism>
<dbReference type="Proteomes" id="UP000027195">
    <property type="component" value="Unassembled WGS sequence"/>
</dbReference>
<dbReference type="PANTHER" id="PTHR10366:SF564">
    <property type="entry name" value="STEROL-4-ALPHA-CARBOXYLATE 3-DEHYDROGENASE, DECARBOXYLATING"/>
    <property type="match status" value="1"/>
</dbReference>
<evidence type="ECO:0000256" key="2">
    <source>
        <dbReference type="ARBA" id="ARBA00023445"/>
    </source>
</evidence>
<reference evidence="5" key="1">
    <citation type="journal article" date="2014" name="Proc. Natl. Acad. Sci. U.S.A.">
        <title>Extensive sampling of basidiomycete genomes demonstrates inadequacy of the white-rot/brown-rot paradigm for wood decay fungi.</title>
        <authorList>
            <person name="Riley R."/>
            <person name="Salamov A.A."/>
            <person name="Brown D.W."/>
            <person name="Nagy L.G."/>
            <person name="Floudas D."/>
            <person name="Held B.W."/>
            <person name="Levasseur A."/>
            <person name="Lombard V."/>
            <person name="Morin E."/>
            <person name="Otillar R."/>
            <person name="Lindquist E.A."/>
            <person name="Sun H."/>
            <person name="LaButti K.M."/>
            <person name="Schmutz J."/>
            <person name="Jabbour D."/>
            <person name="Luo H."/>
            <person name="Baker S.E."/>
            <person name="Pisabarro A.G."/>
            <person name="Walton J.D."/>
            <person name="Blanchette R.A."/>
            <person name="Henrissat B."/>
            <person name="Martin F."/>
            <person name="Cullen D."/>
            <person name="Hibbett D.S."/>
            <person name="Grigoriev I.V."/>
        </authorList>
    </citation>
    <scope>NUCLEOTIDE SEQUENCE [LARGE SCALE GENOMIC DNA]</scope>
    <source>
        <strain evidence="5">FD-172 SS1</strain>
    </source>
</reference>
<dbReference type="PANTHER" id="PTHR10366">
    <property type="entry name" value="NAD DEPENDENT EPIMERASE/DEHYDRATASE"/>
    <property type="match status" value="1"/>
</dbReference>
<accession>A0A067LTA9</accession>
<feature type="domain" description="NAD-dependent epimerase/dehydratase" evidence="3">
    <location>
        <begin position="7"/>
        <end position="254"/>
    </location>
</feature>
<dbReference type="InParanoid" id="A0A067LTA9"/>